<dbReference type="EMBL" id="JAAPAO010000111">
    <property type="protein sequence ID" value="KAF4672378.1"/>
    <property type="molecule type" value="Genomic_DNA"/>
</dbReference>
<dbReference type="AlphaFoldDB" id="A0A7J6MLA0"/>
<gene>
    <name evidence="2" type="ORF">FOL47_000620</name>
</gene>
<comment type="caution">
    <text evidence="2">The sequence shown here is derived from an EMBL/GenBank/DDBJ whole genome shotgun (WGS) entry which is preliminary data.</text>
</comment>
<dbReference type="Proteomes" id="UP000591131">
    <property type="component" value="Unassembled WGS sequence"/>
</dbReference>
<keyword evidence="1" id="KW-0472">Membrane</keyword>
<reference evidence="2 3" key="1">
    <citation type="submission" date="2020-04" db="EMBL/GenBank/DDBJ databases">
        <title>Perkinsus chesapeaki whole genome sequence.</title>
        <authorList>
            <person name="Bogema D.R."/>
        </authorList>
    </citation>
    <scope>NUCLEOTIDE SEQUENCE [LARGE SCALE GENOMIC DNA]</scope>
    <source>
        <strain evidence="2">ATCC PRA-425</strain>
    </source>
</reference>
<organism evidence="2 3">
    <name type="scientific">Perkinsus chesapeaki</name>
    <name type="common">Clam parasite</name>
    <name type="synonym">Perkinsus andrewsi</name>
    <dbReference type="NCBI Taxonomy" id="330153"/>
    <lineage>
        <taxon>Eukaryota</taxon>
        <taxon>Sar</taxon>
        <taxon>Alveolata</taxon>
        <taxon>Perkinsozoa</taxon>
        <taxon>Perkinsea</taxon>
        <taxon>Perkinsida</taxon>
        <taxon>Perkinsidae</taxon>
        <taxon>Perkinsus</taxon>
    </lineage>
</organism>
<protein>
    <submittedName>
        <fullName evidence="2">Uncharacterized protein</fullName>
    </submittedName>
</protein>
<dbReference type="OrthoDB" id="423649at2759"/>
<keyword evidence="1" id="KW-0812">Transmembrane</keyword>
<feature type="transmembrane region" description="Helical" evidence="1">
    <location>
        <begin position="104"/>
        <end position="126"/>
    </location>
</feature>
<accession>A0A7J6MLA0</accession>
<sequence>MAHRPIISLLLTGITLVCGVFHGLRPGLFFYDGREKENLQIGYSINERSQVSIYIFCDGHLALKDPITRNLTRIGMDYFQVVGLKGEPQSWYAEIEENCPRYKLAIPTGLNFITLYPTNVIFISFFMKMKTLKMSYDKLYAGVYEHRDRADGFAITANITVATTSSSSSLSVDFRVECLRDGQTHNVIPFGPFPLKAGRNGDPSTVSYPDGEVMKIYDDIHAKCANIGGPHPGDLLDVGAGTPNTVYVKVASASLPLSRIA</sequence>
<keyword evidence="3" id="KW-1185">Reference proteome</keyword>
<proteinExistence type="predicted"/>
<evidence type="ECO:0000313" key="3">
    <source>
        <dbReference type="Proteomes" id="UP000591131"/>
    </source>
</evidence>
<keyword evidence="1" id="KW-1133">Transmembrane helix</keyword>
<evidence type="ECO:0000256" key="1">
    <source>
        <dbReference type="SAM" id="Phobius"/>
    </source>
</evidence>
<name>A0A7J6MLA0_PERCH</name>
<evidence type="ECO:0000313" key="2">
    <source>
        <dbReference type="EMBL" id="KAF4672378.1"/>
    </source>
</evidence>